<dbReference type="InterPro" id="IPR011990">
    <property type="entry name" value="TPR-like_helical_dom_sf"/>
</dbReference>
<dbReference type="SMART" id="SM00028">
    <property type="entry name" value="TPR"/>
    <property type="match status" value="6"/>
</dbReference>
<name>A0A8S2RIE6_9BILA</name>
<dbReference type="SUPFAM" id="SSF56399">
    <property type="entry name" value="ADP-ribosylation"/>
    <property type="match status" value="1"/>
</dbReference>
<protein>
    <recommendedName>
        <fullName evidence="7">Nephrocystin-3</fullName>
    </recommendedName>
</protein>
<gene>
    <name evidence="4" type="ORF">OVA965_LOCUS30850</name>
    <name evidence="5" type="ORF">TMI583_LOCUS31659</name>
</gene>
<comment type="caution">
    <text evidence="5">The sequence shown here is derived from an EMBL/GenBank/DDBJ whole genome shotgun (WGS) entry which is preliminary data.</text>
</comment>
<dbReference type="PROSITE" id="PS51996">
    <property type="entry name" value="TR_MART"/>
    <property type="match status" value="1"/>
</dbReference>
<keyword evidence="1" id="KW-0677">Repeat</keyword>
<dbReference type="InterPro" id="IPR019734">
    <property type="entry name" value="TPR_rpt"/>
</dbReference>
<dbReference type="Proteomes" id="UP000682733">
    <property type="component" value="Unassembled WGS sequence"/>
</dbReference>
<evidence type="ECO:0000256" key="3">
    <source>
        <dbReference type="PROSITE-ProRule" id="PRU00339"/>
    </source>
</evidence>
<evidence type="ECO:0008006" key="7">
    <source>
        <dbReference type="Google" id="ProtNLM"/>
    </source>
</evidence>
<feature type="repeat" description="TPR" evidence="3">
    <location>
        <begin position="589"/>
        <end position="622"/>
    </location>
</feature>
<dbReference type="Proteomes" id="UP000677228">
    <property type="component" value="Unassembled WGS sequence"/>
</dbReference>
<dbReference type="EMBL" id="CAJNOK010022712">
    <property type="protein sequence ID" value="CAF1352225.1"/>
    <property type="molecule type" value="Genomic_DNA"/>
</dbReference>
<evidence type="ECO:0000313" key="4">
    <source>
        <dbReference type="EMBL" id="CAF1352225.1"/>
    </source>
</evidence>
<dbReference type="Gene3D" id="3.90.176.10">
    <property type="entry name" value="Toxin ADP-ribosyltransferase, Chain A, domain 1"/>
    <property type="match status" value="1"/>
</dbReference>
<feature type="repeat" description="TPR" evidence="3">
    <location>
        <begin position="631"/>
        <end position="664"/>
    </location>
</feature>
<feature type="repeat" description="TPR" evidence="3">
    <location>
        <begin position="505"/>
        <end position="538"/>
    </location>
</feature>
<dbReference type="EMBL" id="CAJOBA010044351">
    <property type="protein sequence ID" value="CAF4162616.1"/>
    <property type="molecule type" value="Genomic_DNA"/>
</dbReference>
<organism evidence="5 6">
    <name type="scientific">Didymodactylos carnosus</name>
    <dbReference type="NCBI Taxonomy" id="1234261"/>
    <lineage>
        <taxon>Eukaryota</taxon>
        <taxon>Metazoa</taxon>
        <taxon>Spiralia</taxon>
        <taxon>Gnathifera</taxon>
        <taxon>Rotifera</taxon>
        <taxon>Eurotatoria</taxon>
        <taxon>Bdelloidea</taxon>
        <taxon>Philodinida</taxon>
        <taxon>Philodinidae</taxon>
        <taxon>Didymodactylos</taxon>
    </lineage>
</organism>
<keyword evidence="2 3" id="KW-0802">TPR repeat</keyword>
<dbReference type="SUPFAM" id="SSF48452">
    <property type="entry name" value="TPR-like"/>
    <property type="match status" value="2"/>
</dbReference>
<dbReference type="Gene3D" id="1.25.40.10">
    <property type="entry name" value="Tetratricopeptide repeat domain"/>
    <property type="match status" value="2"/>
</dbReference>
<dbReference type="PANTHER" id="PTHR45641:SF19">
    <property type="entry name" value="NEPHROCYSTIN-3"/>
    <property type="match status" value="1"/>
</dbReference>
<feature type="repeat" description="TPR" evidence="3">
    <location>
        <begin position="547"/>
        <end position="580"/>
    </location>
</feature>
<evidence type="ECO:0000256" key="2">
    <source>
        <dbReference type="ARBA" id="ARBA00022803"/>
    </source>
</evidence>
<dbReference type="AlphaFoldDB" id="A0A8S2RIE6"/>
<dbReference type="Pfam" id="PF13424">
    <property type="entry name" value="TPR_12"/>
    <property type="match status" value="3"/>
</dbReference>
<reference evidence="5" key="1">
    <citation type="submission" date="2021-02" db="EMBL/GenBank/DDBJ databases">
        <authorList>
            <person name="Nowell W R."/>
        </authorList>
    </citation>
    <scope>NUCLEOTIDE SEQUENCE</scope>
</reference>
<evidence type="ECO:0000313" key="6">
    <source>
        <dbReference type="Proteomes" id="UP000682733"/>
    </source>
</evidence>
<evidence type="ECO:0000256" key="1">
    <source>
        <dbReference type="ARBA" id="ARBA00022737"/>
    </source>
</evidence>
<dbReference type="PROSITE" id="PS50005">
    <property type="entry name" value="TPR"/>
    <property type="match status" value="4"/>
</dbReference>
<feature type="non-terminal residue" evidence="5">
    <location>
        <position position="1"/>
    </location>
</feature>
<proteinExistence type="predicted"/>
<evidence type="ECO:0000313" key="5">
    <source>
        <dbReference type="EMBL" id="CAF4162616.1"/>
    </source>
</evidence>
<accession>A0A8S2RIE6</accession>
<sequence length="687" mass="80367">MGNKHQKLDKTDQHLIEQKLSTGVPIKCCNLETFSLLWLDANVDSTAENRETQIQLRATINYLKTFHTSDECEEYIRKVKDEKIVLIVSGGLGNKLVSRIHDLQQISAIYIYCWNKEKNEQWTRKFHKIKGVFIDAAVLIKQISFDQQIRSHTEETLNISVYSYTNQQQKGLGGTFIWFQLLIDVLFRLPRSICDMKELVVMCKESYEDNPHEESIMREFELNYCTDRSIWWYTRDCCLYRILNKALRLRDIDILFSMRFFIKDISDQLKREHQKFVQTILSPIMKVYRGQAMAIDELNNLRSSEGYLISMNSFLSTSHDKNQALIFVQQLTPTDSGQRVLFEIIVDTRLATRPFADISHLSYFKTEQEVLFTLGSIFRLKNVIYHETEQLWNVKMELCNSDDQDLKQMFDYIRKDIGGREEEVNLLVLGNVLHNIGDREKAKKYYIRLLKELNDDDDINTAHCHCRLGEVTVTLADYDAALNHLNKAVTLYKRIQRTDDSIDISNCYYWLGAAHRDKKECETALEYYNRTLKMRQSKLPADHVTIGNTLCSIGNVYYRQQNYDLALSYLQRAHRTFQKTLPSTHSNISICCTDIGNVYLHKKEYDKALEIYDKSLQLKLKALPSDHPSVATAYYSIGLAYEKKCEWKLALDYFTRSLEIREKALGSSDPRYKLSQDGIERVMSHMK</sequence>
<dbReference type="PANTHER" id="PTHR45641">
    <property type="entry name" value="TETRATRICOPEPTIDE REPEAT PROTEIN (AFU_ORTHOLOGUE AFUA_6G03870)"/>
    <property type="match status" value="1"/>
</dbReference>